<gene>
    <name evidence="2" type="ORF">EYF80_029284</name>
</gene>
<reference evidence="2 3" key="1">
    <citation type="submission" date="2019-03" db="EMBL/GenBank/DDBJ databases">
        <title>First draft genome of Liparis tanakae, snailfish: a comprehensive survey of snailfish specific genes.</title>
        <authorList>
            <person name="Kim W."/>
            <person name="Song I."/>
            <person name="Jeong J.-H."/>
            <person name="Kim D."/>
            <person name="Kim S."/>
            <person name="Ryu S."/>
            <person name="Song J.Y."/>
            <person name="Lee S.K."/>
        </authorList>
    </citation>
    <scope>NUCLEOTIDE SEQUENCE [LARGE SCALE GENOMIC DNA]</scope>
    <source>
        <tissue evidence="2">Muscle</tissue>
    </source>
</reference>
<sequence length="114" mass="12663">MSHNHFLSREKWQRRIRGEGAGGGTIRVFLSVDVPVRHTSSWKRSAGGKQRLEKGNRPRDLGRSAPDAGQRGSLNRDPPEERNPEKPSKRKNEAPIFRGGSRICSPPKGTAEIA</sequence>
<proteinExistence type="predicted"/>
<organism evidence="2 3">
    <name type="scientific">Liparis tanakae</name>
    <name type="common">Tanaka's snailfish</name>
    <dbReference type="NCBI Taxonomy" id="230148"/>
    <lineage>
        <taxon>Eukaryota</taxon>
        <taxon>Metazoa</taxon>
        <taxon>Chordata</taxon>
        <taxon>Craniata</taxon>
        <taxon>Vertebrata</taxon>
        <taxon>Euteleostomi</taxon>
        <taxon>Actinopterygii</taxon>
        <taxon>Neopterygii</taxon>
        <taxon>Teleostei</taxon>
        <taxon>Neoteleostei</taxon>
        <taxon>Acanthomorphata</taxon>
        <taxon>Eupercaria</taxon>
        <taxon>Perciformes</taxon>
        <taxon>Cottioidei</taxon>
        <taxon>Cottales</taxon>
        <taxon>Liparidae</taxon>
        <taxon>Liparis</taxon>
    </lineage>
</organism>
<dbReference type="Proteomes" id="UP000314294">
    <property type="component" value="Unassembled WGS sequence"/>
</dbReference>
<evidence type="ECO:0000313" key="3">
    <source>
        <dbReference type="Proteomes" id="UP000314294"/>
    </source>
</evidence>
<dbReference type="AlphaFoldDB" id="A0A4Z2H5V8"/>
<feature type="region of interest" description="Disordered" evidence="1">
    <location>
        <begin position="1"/>
        <end position="114"/>
    </location>
</feature>
<keyword evidence="3" id="KW-1185">Reference proteome</keyword>
<feature type="compositionally biased region" description="Basic and acidic residues" evidence="1">
    <location>
        <begin position="50"/>
        <end position="62"/>
    </location>
</feature>
<evidence type="ECO:0000313" key="2">
    <source>
        <dbReference type="EMBL" id="TNN60433.1"/>
    </source>
</evidence>
<evidence type="ECO:0000256" key="1">
    <source>
        <dbReference type="SAM" id="MobiDB-lite"/>
    </source>
</evidence>
<comment type="caution">
    <text evidence="2">The sequence shown here is derived from an EMBL/GenBank/DDBJ whole genome shotgun (WGS) entry which is preliminary data.</text>
</comment>
<accession>A0A4Z2H5V8</accession>
<protein>
    <submittedName>
        <fullName evidence="2">Uncharacterized protein</fullName>
    </submittedName>
</protein>
<feature type="compositionally biased region" description="Basic and acidic residues" evidence="1">
    <location>
        <begin position="77"/>
        <end position="93"/>
    </location>
</feature>
<feature type="compositionally biased region" description="Basic and acidic residues" evidence="1">
    <location>
        <begin position="7"/>
        <end position="18"/>
    </location>
</feature>
<name>A0A4Z2H5V8_9TELE</name>
<dbReference type="EMBL" id="SRLO01000333">
    <property type="protein sequence ID" value="TNN60433.1"/>
    <property type="molecule type" value="Genomic_DNA"/>
</dbReference>